<dbReference type="Gene3D" id="4.10.280.10">
    <property type="entry name" value="Helix-loop-helix DNA-binding domain"/>
    <property type="match status" value="1"/>
</dbReference>
<evidence type="ECO:0000256" key="6">
    <source>
        <dbReference type="SAM" id="MobiDB-lite"/>
    </source>
</evidence>
<comment type="caution">
    <text evidence="8">The sequence shown here is derived from an EMBL/GenBank/DDBJ whole genome shotgun (WGS) entry which is preliminary data.</text>
</comment>
<dbReference type="Proteomes" id="UP001412067">
    <property type="component" value="Unassembled WGS sequence"/>
</dbReference>
<comment type="subcellular location">
    <subcellularLocation>
        <location evidence="1">Nucleus</location>
    </subcellularLocation>
</comment>
<dbReference type="PANTHER" id="PTHR12565:SF431">
    <property type="entry name" value="TRANSCRIPTION FACTOR BHLH137"/>
    <property type="match status" value="1"/>
</dbReference>
<keyword evidence="5" id="KW-0539">Nucleus</keyword>
<dbReference type="Pfam" id="PF00010">
    <property type="entry name" value="HLH"/>
    <property type="match status" value="1"/>
</dbReference>
<evidence type="ECO:0000313" key="8">
    <source>
        <dbReference type="EMBL" id="KAK8952669.1"/>
    </source>
</evidence>
<evidence type="ECO:0000256" key="2">
    <source>
        <dbReference type="ARBA" id="ARBA00005510"/>
    </source>
</evidence>
<feature type="region of interest" description="Disordered" evidence="6">
    <location>
        <begin position="53"/>
        <end position="94"/>
    </location>
</feature>
<protein>
    <submittedName>
        <fullName evidence="8">Transcription factor bHLH137</fullName>
    </submittedName>
</protein>
<dbReference type="InterPro" id="IPR036638">
    <property type="entry name" value="HLH_DNA-bd_sf"/>
</dbReference>
<comment type="similarity">
    <text evidence="2">Belongs to the bHLH protein family.</text>
</comment>
<evidence type="ECO:0000256" key="3">
    <source>
        <dbReference type="ARBA" id="ARBA00023015"/>
    </source>
</evidence>
<evidence type="ECO:0000259" key="7">
    <source>
        <dbReference type="PROSITE" id="PS50888"/>
    </source>
</evidence>
<keyword evidence="9" id="KW-1185">Reference proteome</keyword>
<sequence length="281" mass="31873">MKAFFHHNHQLPFPHSTEEMSSEAFPFLHDYQAQAETIPESSSTAPHYMEIKRKNSNSWLGPVTSMETKKARTGKQKKPVEEKKKKWEGEEPPLGYIHVRARRGQATDSHSLAERVRREKISGRMKVLQDLVPGCEKVVGKALMLDEIINYVQSLQTQVEFLSMKLACANPMLFDFSVDYDNSLVNQTEFDVVGNNRPQTSQPMELSLLHAASCLIQPTAIDQRGAKAYEAMMNHPHSILSQRQELIPLAQENGSIFMQVGDPRSQELLNHAVLTNMCPFQ</sequence>
<feature type="domain" description="BHLH" evidence="7">
    <location>
        <begin position="105"/>
        <end position="155"/>
    </location>
</feature>
<feature type="compositionally biased region" description="Basic and acidic residues" evidence="6">
    <location>
        <begin position="78"/>
        <end position="89"/>
    </location>
</feature>
<evidence type="ECO:0000256" key="5">
    <source>
        <dbReference type="ARBA" id="ARBA00023242"/>
    </source>
</evidence>
<dbReference type="InterPro" id="IPR011598">
    <property type="entry name" value="bHLH_dom"/>
</dbReference>
<dbReference type="EMBL" id="JBBWWR010000014">
    <property type="protein sequence ID" value="KAK8952669.1"/>
    <property type="molecule type" value="Genomic_DNA"/>
</dbReference>
<organism evidence="8 9">
    <name type="scientific">Platanthera guangdongensis</name>
    <dbReference type="NCBI Taxonomy" id="2320717"/>
    <lineage>
        <taxon>Eukaryota</taxon>
        <taxon>Viridiplantae</taxon>
        <taxon>Streptophyta</taxon>
        <taxon>Embryophyta</taxon>
        <taxon>Tracheophyta</taxon>
        <taxon>Spermatophyta</taxon>
        <taxon>Magnoliopsida</taxon>
        <taxon>Liliopsida</taxon>
        <taxon>Asparagales</taxon>
        <taxon>Orchidaceae</taxon>
        <taxon>Orchidoideae</taxon>
        <taxon>Orchideae</taxon>
        <taxon>Orchidinae</taxon>
        <taxon>Platanthera</taxon>
    </lineage>
</organism>
<evidence type="ECO:0000256" key="1">
    <source>
        <dbReference type="ARBA" id="ARBA00004123"/>
    </source>
</evidence>
<dbReference type="SMART" id="SM00353">
    <property type="entry name" value="HLH"/>
    <property type="match status" value="1"/>
</dbReference>
<dbReference type="InterPro" id="IPR024097">
    <property type="entry name" value="bHLH_ZIP_TF"/>
</dbReference>
<gene>
    <name evidence="8" type="primary">BHLH137</name>
    <name evidence="8" type="ORF">KSP40_PGU000205</name>
</gene>
<keyword evidence="3" id="KW-0805">Transcription regulation</keyword>
<dbReference type="SUPFAM" id="SSF47459">
    <property type="entry name" value="HLH, helix-loop-helix DNA-binding domain"/>
    <property type="match status" value="1"/>
</dbReference>
<dbReference type="CDD" id="cd18919">
    <property type="entry name" value="bHLH_AtBPE_like"/>
    <property type="match status" value="1"/>
</dbReference>
<dbReference type="PANTHER" id="PTHR12565">
    <property type="entry name" value="STEROL REGULATORY ELEMENT-BINDING PROTEIN"/>
    <property type="match status" value="1"/>
</dbReference>
<accession>A0ABR2LVX5</accession>
<proteinExistence type="inferred from homology"/>
<evidence type="ECO:0000313" key="9">
    <source>
        <dbReference type="Proteomes" id="UP001412067"/>
    </source>
</evidence>
<keyword evidence="4" id="KW-0804">Transcription</keyword>
<dbReference type="PROSITE" id="PS50888">
    <property type="entry name" value="BHLH"/>
    <property type="match status" value="1"/>
</dbReference>
<evidence type="ECO:0000256" key="4">
    <source>
        <dbReference type="ARBA" id="ARBA00023163"/>
    </source>
</evidence>
<name>A0ABR2LVX5_9ASPA</name>
<reference evidence="8 9" key="1">
    <citation type="journal article" date="2022" name="Nat. Plants">
        <title>Genomes of leafy and leafless Platanthera orchids illuminate the evolution of mycoheterotrophy.</title>
        <authorList>
            <person name="Li M.H."/>
            <person name="Liu K.W."/>
            <person name="Li Z."/>
            <person name="Lu H.C."/>
            <person name="Ye Q.L."/>
            <person name="Zhang D."/>
            <person name="Wang J.Y."/>
            <person name="Li Y.F."/>
            <person name="Zhong Z.M."/>
            <person name="Liu X."/>
            <person name="Yu X."/>
            <person name="Liu D.K."/>
            <person name="Tu X.D."/>
            <person name="Liu B."/>
            <person name="Hao Y."/>
            <person name="Liao X.Y."/>
            <person name="Jiang Y.T."/>
            <person name="Sun W.H."/>
            <person name="Chen J."/>
            <person name="Chen Y.Q."/>
            <person name="Ai Y."/>
            <person name="Zhai J.W."/>
            <person name="Wu S.S."/>
            <person name="Zhou Z."/>
            <person name="Hsiao Y.Y."/>
            <person name="Wu W.L."/>
            <person name="Chen Y.Y."/>
            <person name="Lin Y.F."/>
            <person name="Hsu J.L."/>
            <person name="Li C.Y."/>
            <person name="Wang Z.W."/>
            <person name="Zhao X."/>
            <person name="Zhong W.Y."/>
            <person name="Ma X.K."/>
            <person name="Ma L."/>
            <person name="Huang J."/>
            <person name="Chen G.Z."/>
            <person name="Huang M.Z."/>
            <person name="Huang L."/>
            <person name="Peng D.H."/>
            <person name="Luo Y.B."/>
            <person name="Zou S.Q."/>
            <person name="Chen S.P."/>
            <person name="Lan S."/>
            <person name="Tsai W.C."/>
            <person name="Van de Peer Y."/>
            <person name="Liu Z.J."/>
        </authorList>
    </citation>
    <scope>NUCLEOTIDE SEQUENCE [LARGE SCALE GENOMIC DNA]</scope>
    <source>
        <strain evidence="8">Lor288</strain>
    </source>
</reference>